<sequence length="516" mass="59361">MSKRQSVFPNLPTFADQDAKIRWLMEIELLIYMIHELSQWLNDLVSDEDIEFDAFFEKLRDGVVLCKLSMSLDGYNPNMTYLDYSNSKYKSHESCAKDKSGFQARSNIAIFLSWCRKNKIRETVMFETNDCFNSEFMGRRQVTICLWYVSLMFYRLGAPAPNLVKYQATTDSSSGSLLSLYFKYKSKHQISIDIYEKMKEQIPDADIDEYKHETALRYSDSPITDPAQCTDNVNSEISQESTQSHNLNTEKRETDDLSKFLQLDQLISGTQYSDKSRTVAKSISFDYREHINLLRSSDTNQILKGEKSIDGPDPISESYSSFQSTPATELISRNINIKIYEPSSSSESQVTMEPASPSKGINIHPLNQFLESQTGIESEIFKKENQVLDDRDSVNNETMVIKEVVSEEKLRTKNNDESDDTSKHIPKTPEEKPRKKGEQDPYERYSDMSKSKLDKISGEENDPLKTSAQSFLESLDKSAEERNQLIKTQGSSDDQSMMFTKIVDEETRRNNLFLIK</sequence>
<dbReference type="PANTHER" id="PTHR46756">
    <property type="entry name" value="TRANSGELIN"/>
    <property type="match status" value="1"/>
</dbReference>
<protein>
    <submittedName>
        <fullName evidence="3">GAS2-like protein 2</fullName>
    </submittedName>
</protein>
<keyword evidence="4" id="KW-1185">Reference proteome</keyword>
<dbReference type="OrthoDB" id="206130at2759"/>
<gene>
    <name evidence="3" type="ORF">RF11_15576</name>
</gene>
<name>A0A0C2MAH5_THEKT</name>
<feature type="region of interest" description="Disordered" evidence="1">
    <location>
        <begin position="405"/>
        <end position="494"/>
    </location>
</feature>
<feature type="region of interest" description="Disordered" evidence="1">
    <location>
        <begin position="344"/>
        <end position="363"/>
    </location>
</feature>
<feature type="compositionally biased region" description="Basic and acidic residues" evidence="1">
    <location>
        <begin position="405"/>
        <end position="458"/>
    </location>
</feature>
<dbReference type="SUPFAM" id="SSF47576">
    <property type="entry name" value="Calponin-homology domain, CH-domain"/>
    <property type="match status" value="1"/>
</dbReference>
<evidence type="ECO:0000259" key="2">
    <source>
        <dbReference type="PROSITE" id="PS50021"/>
    </source>
</evidence>
<dbReference type="GO" id="GO:0051015">
    <property type="term" value="F:actin filament binding"/>
    <property type="evidence" value="ECO:0007669"/>
    <property type="project" value="TreeGrafter"/>
</dbReference>
<dbReference type="Gene3D" id="1.10.418.10">
    <property type="entry name" value="Calponin-like domain"/>
    <property type="match status" value="1"/>
</dbReference>
<accession>A0A0C2MAH5</accession>
<proteinExistence type="predicted"/>
<dbReference type="InterPro" id="IPR036872">
    <property type="entry name" value="CH_dom_sf"/>
</dbReference>
<dbReference type="CDD" id="cd21204">
    <property type="entry name" value="CH_GAS2-like"/>
    <property type="match status" value="1"/>
</dbReference>
<dbReference type="SMART" id="SM00033">
    <property type="entry name" value="CH"/>
    <property type="match status" value="1"/>
</dbReference>
<dbReference type="GO" id="GO:0005884">
    <property type="term" value="C:actin filament"/>
    <property type="evidence" value="ECO:0007669"/>
    <property type="project" value="TreeGrafter"/>
</dbReference>
<evidence type="ECO:0000313" key="4">
    <source>
        <dbReference type="Proteomes" id="UP000031668"/>
    </source>
</evidence>
<dbReference type="AlphaFoldDB" id="A0A0C2MAH5"/>
<feature type="compositionally biased region" description="Polar residues" evidence="1">
    <location>
        <begin position="485"/>
        <end position="494"/>
    </location>
</feature>
<feature type="domain" description="Calponin-homology (CH)" evidence="2">
    <location>
        <begin position="31"/>
        <end position="154"/>
    </location>
</feature>
<dbReference type="InterPro" id="IPR001715">
    <property type="entry name" value="CH_dom"/>
</dbReference>
<organism evidence="3 4">
    <name type="scientific">Thelohanellus kitauei</name>
    <name type="common">Myxosporean</name>
    <dbReference type="NCBI Taxonomy" id="669202"/>
    <lineage>
        <taxon>Eukaryota</taxon>
        <taxon>Metazoa</taxon>
        <taxon>Cnidaria</taxon>
        <taxon>Myxozoa</taxon>
        <taxon>Myxosporea</taxon>
        <taxon>Bivalvulida</taxon>
        <taxon>Platysporina</taxon>
        <taxon>Myxobolidae</taxon>
        <taxon>Thelohanellus</taxon>
    </lineage>
</organism>
<evidence type="ECO:0000256" key="1">
    <source>
        <dbReference type="SAM" id="MobiDB-lite"/>
    </source>
</evidence>
<evidence type="ECO:0000313" key="3">
    <source>
        <dbReference type="EMBL" id="KII61319.1"/>
    </source>
</evidence>
<dbReference type="GO" id="GO:0051764">
    <property type="term" value="P:actin crosslink formation"/>
    <property type="evidence" value="ECO:0007669"/>
    <property type="project" value="TreeGrafter"/>
</dbReference>
<feature type="compositionally biased region" description="Basic and acidic residues" evidence="1">
    <location>
        <begin position="474"/>
        <end position="484"/>
    </location>
</feature>
<comment type="caution">
    <text evidence="3">The sequence shown here is derived from an EMBL/GenBank/DDBJ whole genome shotgun (WGS) entry which is preliminary data.</text>
</comment>
<dbReference type="Pfam" id="PF00307">
    <property type="entry name" value="CH"/>
    <property type="match status" value="1"/>
</dbReference>
<dbReference type="GO" id="GO:0008093">
    <property type="term" value="F:cytoskeletal anchor activity"/>
    <property type="evidence" value="ECO:0007669"/>
    <property type="project" value="TreeGrafter"/>
</dbReference>
<dbReference type="PROSITE" id="PS50021">
    <property type="entry name" value="CH"/>
    <property type="match status" value="1"/>
</dbReference>
<dbReference type="Proteomes" id="UP000031668">
    <property type="component" value="Unassembled WGS sequence"/>
</dbReference>
<reference evidence="3 4" key="1">
    <citation type="journal article" date="2014" name="Genome Biol. Evol.">
        <title>The genome of the myxosporean Thelohanellus kitauei shows adaptations to nutrient acquisition within its fish host.</title>
        <authorList>
            <person name="Yang Y."/>
            <person name="Xiong J."/>
            <person name="Zhou Z."/>
            <person name="Huo F."/>
            <person name="Miao W."/>
            <person name="Ran C."/>
            <person name="Liu Y."/>
            <person name="Zhang J."/>
            <person name="Feng J."/>
            <person name="Wang M."/>
            <person name="Wang M."/>
            <person name="Wang L."/>
            <person name="Yao B."/>
        </authorList>
    </citation>
    <scope>NUCLEOTIDE SEQUENCE [LARGE SCALE GENOMIC DNA]</scope>
    <source>
        <strain evidence="3">Wuqing</strain>
    </source>
</reference>
<dbReference type="PANTHER" id="PTHR46756:SF18">
    <property type="entry name" value="GAS2-LIKE PROTEIN PICKLED EGGS"/>
    <property type="match status" value="1"/>
</dbReference>
<dbReference type="EMBL" id="JWZT01005340">
    <property type="protein sequence ID" value="KII61319.1"/>
    <property type="molecule type" value="Genomic_DNA"/>
</dbReference>